<feature type="region of interest" description="Disordered" evidence="9">
    <location>
        <begin position="433"/>
        <end position="454"/>
    </location>
</feature>
<evidence type="ECO:0000259" key="11">
    <source>
        <dbReference type="Pfam" id="PF03727"/>
    </source>
</evidence>
<dbReference type="PANTHER" id="PTHR19443">
    <property type="entry name" value="HEXOKINASE"/>
    <property type="match status" value="1"/>
</dbReference>
<protein>
    <recommendedName>
        <fullName evidence="8">Phosphotransferase</fullName>
        <ecNumber evidence="8">2.7.1.-</ecNumber>
    </recommendedName>
</protein>
<dbReference type="GO" id="GO:0008865">
    <property type="term" value="F:fructokinase activity"/>
    <property type="evidence" value="ECO:0007669"/>
    <property type="project" value="TreeGrafter"/>
</dbReference>
<dbReference type="InterPro" id="IPR022672">
    <property type="entry name" value="Hexokinase_N"/>
</dbReference>
<dbReference type="GO" id="GO:0005739">
    <property type="term" value="C:mitochondrion"/>
    <property type="evidence" value="ECO:0007669"/>
    <property type="project" value="TreeGrafter"/>
</dbReference>
<accession>A0A6A5UDZ8</accession>
<keyword evidence="3 8" id="KW-0808">Transferase</keyword>
<evidence type="ECO:0000256" key="4">
    <source>
        <dbReference type="ARBA" id="ARBA00022741"/>
    </source>
</evidence>
<dbReference type="PROSITE" id="PS51748">
    <property type="entry name" value="HEXOKINASE_2"/>
    <property type="match status" value="1"/>
</dbReference>
<evidence type="ECO:0000313" key="13">
    <source>
        <dbReference type="Proteomes" id="UP000800035"/>
    </source>
</evidence>
<dbReference type="InterPro" id="IPR019807">
    <property type="entry name" value="Hexokinase_BS"/>
</dbReference>
<reference evidence="12" key="1">
    <citation type="journal article" date="2020" name="Stud. Mycol.">
        <title>101 Dothideomycetes genomes: a test case for predicting lifestyles and emergence of pathogens.</title>
        <authorList>
            <person name="Haridas S."/>
            <person name="Albert R."/>
            <person name="Binder M."/>
            <person name="Bloem J."/>
            <person name="Labutti K."/>
            <person name="Salamov A."/>
            <person name="Andreopoulos B."/>
            <person name="Baker S."/>
            <person name="Barry K."/>
            <person name="Bills G."/>
            <person name="Bluhm B."/>
            <person name="Cannon C."/>
            <person name="Castanera R."/>
            <person name="Culley D."/>
            <person name="Daum C."/>
            <person name="Ezra D."/>
            <person name="Gonzalez J."/>
            <person name="Henrissat B."/>
            <person name="Kuo A."/>
            <person name="Liang C."/>
            <person name="Lipzen A."/>
            <person name="Lutzoni F."/>
            <person name="Magnuson J."/>
            <person name="Mondo S."/>
            <person name="Nolan M."/>
            <person name="Ohm R."/>
            <person name="Pangilinan J."/>
            <person name="Park H.-J."/>
            <person name="Ramirez L."/>
            <person name="Alfaro M."/>
            <person name="Sun H."/>
            <person name="Tritt A."/>
            <person name="Yoshinaga Y."/>
            <person name="Zwiers L.-H."/>
            <person name="Turgeon B."/>
            <person name="Goodwin S."/>
            <person name="Spatafora J."/>
            <person name="Crous P."/>
            <person name="Grigoriev I."/>
        </authorList>
    </citation>
    <scope>NUCLEOTIDE SEQUENCE</scope>
    <source>
        <strain evidence="12">CBS 675.92</strain>
    </source>
</reference>
<evidence type="ECO:0000256" key="8">
    <source>
        <dbReference type="RuleBase" id="RU362007"/>
    </source>
</evidence>
<dbReference type="GO" id="GO:0004340">
    <property type="term" value="F:glucokinase activity"/>
    <property type="evidence" value="ECO:0007669"/>
    <property type="project" value="TreeGrafter"/>
</dbReference>
<evidence type="ECO:0000313" key="12">
    <source>
        <dbReference type="EMBL" id="KAF1962978.1"/>
    </source>
</evidence>
<dbReference type="InterPro" id="IPR043129">
    <property type="entry name" value="ATPase_NBD"/>
</dbReference>
<dbReference type="EMBL" id="ML976978">
    <property type="protein sequence ID" value="KAF1962978.1"/>
    <property type="molecule type" value="Genomic_DNA"/>
</dbReference>
<dbReference type="Gene3D" id="3.30.420.40">
    <property type="match status" value="1"/>
</dbReference>
<name>A0A6A5UDZ8_9PLEO</name>
<evidence type="ECO:0000256" key="3">
    <source>
        <dbReference type="ARBA" id="ARBA00022679"/>
    </source>
</evidence>
<evidence type="ECO:0000256" key="5">
    <source>
        <dbReference type="ARBA" id="ARBA00022777"/>
    </source>
</evidence>
<dbReference type="GO" id="GO:0005536">
    <property type="term" value="F:D-glucose binding"/>
    <property type="evidence" value="ECO:0007669"/>
    <property type="project" value="InterPro"/>
</dbReference>
<dbReference type="GO" id="GO:0005829">
    <property type="term" value="C:cytosol"/>
    <property type="evidence" value="ECO:0007669"/>
    <property type="project" value="TreeGrafter"/>
</dbReference>
<keyword evidence="6 8" id="KW-0067">ATP-binding</keyword>
<evidence type="ECO:0000259" key="10">
    <source>
        <dbReference type="Pfam" id="PF00349"/>
    </source>
</evidence>
<dbReference type="Proteomes" id="UP000800035">
    <property type="component" value="Unassembled WGS sequence"/>
</dbReference>
<keyword evidence="5 8" id="KW-0418">Kinase</keyword>
<proteinExistence type="inferred from homology"/>
<dbReference type="FunFam" id="3.30.420.40:FF:000034">
    <property type="entry name" value="Phosphotransferase"/>
    <property type="match status" value="1"/>
</dbReference>
<evidence type="ECO:0000256" key="1">
    <source>
        <dbReference type="ARBA" id="ARBA00004888"/>
    </source>
</evidence>
<dbReference type="SUPFAM" id="SSF53067">
    <property type="entry name" value="Actin-like ATPase domain"/>
    <property type="match status" value="2"/>
</dbReference>
<dbReference type="GO" id="GO:0005524">
    <property type="term" value="F:ATP binding"/>
    <property type="evidence" value="ECO:0007669"/>
    <property type="project" value="UniProtKB-UniRule"/>
</dbReference>
<keyword evidence="7 8" id="KW-0324">Glycolysis</keyword>
<evidence type="ECO:0000256" key="9">
    <source>
        <dbReference type="SAM" id="MobiDB-lite"/>
    </source>
</evidence>
<dbReference type="PANTHER" id="PTHR19443:SF30">
    <property type="entry name" value="GLUCOKINASE-1-RELATED"/>
    <property type="match status" value="1"/>
</dbReference>
<dbReference type="PRINTS" id="PR00475">
    <property type="entry name" value="HEXOKINASE"/>
</dbReference>
<dbReference type="Gene3D" id="3.40.367.20">
    <property type="match status" value="1"/>
</dbReference>
<evidence type="ECO:0000256" key="7">
    <source>
        <dbReference type="ARBA" id="ARBA00023152"/>
    </source>
</evidence>
<evidence type="ECO:0000256" key="6">
    <source>
        <dbReference type="ARBA" id="ARBA00022840"/>
    </source>
</evidence>
<dbReference type="GO" id="GO:0006006">
    <property type="term" value="P:glucose metabolic process"/>
    <property type="evidence" value="ECO:0007669"/>
    <property type="project" value="TreeGrafter"/>
</dbReference>
<dbReference type="InterPro" id="IPR022673">
    <property type="entry name" value="Hexokinase_C"/>
</dbReference>
<feature type="compositionally biased region" description="Basic and acidic residues" evidence="9">
    <location>
        <begin position="436"/>
        <end position="449"/>
    </location>
</feature>
<dbReference type="EC" id="2.7.1.-" evidence="8"/>
<feature type="domain" description="Hexokinase N-terminal" evidence="10">
    <location>
        <begin position="7"/>
        <end position="216"/>
    </location>
</feature>
<dbReference type="PROSITE" id="PS00378">
    <property type="entry name" value="HEXOKINASE_1"/>
    <property type="match status" value="1"/>
</dbReference>
<comment type="pathway">
    <text evidence="1">Carbohydrate degradation; glycolysis; D-glyceraldehyde 3-phosphate and glycerone phosphate from D-glucose: step 1/4.</text>
</comment>
<organism evidence="12 13">
    <name type="scientific">Byssothecium circinans</name>
    <dbReference type="NCBI Taxonomy" id="147558"/>
    <lineage>
        <taxon>Eukaryota</taxon>
        <taxon>Fungi</taxon>
        <taxon>Dikarya</taxon>
        <taxon>Ascomycota</taxon>
        <taxon>Pezizomycotina</taxon>
        <taxon>Dothideomycetes</taxon>
        <taxon>Pleosporomycetidae</taxon>
        <taxon>Pleosporales</taxon>
        <taxon>Massarineae</taxon>
        <taxon>Massarinaceae</taxon>
        <taxon>Byssothecium</taxon>
    </lineage>
</organism>
<keyword evidence="13" id="KW-1185">Reference proteome</keyword>
<sequence length="523" mass="57008">MALAEQAKRVAAEFDFGTDAVNKAVKEFIREMDEGLQKEGTELSQIPTYVTAVPNGTEKGLYMAVDLGGTNFRVCSIQLHGNTTFSLTQSKVAIPRELMVAKTSKELFSFLAKQIEEFLKTHHEDHYAGHIKRRQTGGLTKEEEIFNLGFTFSFPVNQVGINKGVLMRWTKGFDIQETVGQDVCALLQKEIDELHLPVRVAALVNDTVGTLMARSYTSPGKTGTLLGAIFGTGTNGAYVEKLSKVTKLNQKQNSGDYDESTGEMIVNTEWGSFDNSLRTLPNTPYDVELDQKSVNPGIQMFEKRVSGMFLGEILRLAIVGLLKDPAFPLFRDENSAHNDVHSTTQIHDSSPIWKQWGIDTSFLSICAGDNSAGYRMVRQTLDKDYGISAVSAEDAEAVRTIATAIGKRAARLSAVAISAIVINTGRLESSKCTATTEKKEGVDPPRGDVESDDDDDVIDIGVDGSLVEFYPNFEDHIREALREIEGIGEKGEKKVRIGIAKDGSGVGAALIALVAGRVGVDTD</sequence>
<keyword evidence="4 8" id="KW-0547">Nucleotide-binding</keyword>
<dbReference type="OrthoDB" id="419537at2759"/>
<gene>
    <name evidence="12" type="ORF">CC80DRAFT_487408</name>
</gene>
<dbReference type="Pfam" id="PF03727">
    <property type="entry name" value="Hexokinase_2"/>
    <property type="match status" value="1"/>
</dbReference>
<dbReference type="GO" id="GO:0001678">
    <property type="term" value="P:intracellular glucose homeostasis"/>
    <property type="evidence" value="ECO:0007669"/>
    <property type="project" value="InterPro"/>
</dbReference>
<dbReference type="AlphaFoldDB" id="A0A6A5UDZ8"/>
<dbReference type="Pfam" id="PF00349">
    <property type="entry name" value="Hexokinase_1"/>
    <property type="match status" value="1"/>
</dbReference>
<comment type="similarity">
    <text evidence="2 8">Belongs to the hexokinase family.</text>
</comment>
<evidence type="ECO:0000256" key="2">
    <source>
        <dbReference type="ARBA" id="ARBA00009225"/>
    </source>
</evidence>
<dbReference type="UniPathway" id="UPA00109">
    <property type="reaction ID" value="UER00180"/>
</dbReference>
<dbReference type="InterPro" id="IPR001312">
    <property type="entry name" value="Hexokinase"/>
</dbReference>
<feature type="domain" description="Hexokinase C-terminal" evidence="11">
    <location>
        <begin position="226"/>
        <end position="514"/>
    </location>
</feature>
<dbReference type="GO" id="GO:0006096">
    <property type="term" value="P:glycolytic process"/>
    <property type="evidence" value="ECO:0007669"/>
    <property type="project" value="UniProtKB-UniPathway"/>
</dbReference>